<dbReference type="AlphaFoldDB" id="A6NY06"/>
<protein>
    <submittedName>
        <fullName evidence="1">Uncharacterized protein</fullName>
    </submittedName>
</protein>
<sequence length="68" mass="7979">MSSRPLSFVFDYSVKFRSRKYPRFRHICSAQKQRDKTTTPRPSNVTGGLLILNLYQLINLLLSTDFVR</sequence>
<name>A6NY06_9FIRM</name>
<accession>A6NY06</accession>
<comment type="caution">
    <text evidence="1">The sequence shown here is derived from an EMBL/GenBank/DDBJ whole genome shotgun (WGS) entry which is preliminary data.</text>
</comment>
<proteinExistence type="predicted"/>
<dbReference type="EMBL" id="AAXG02000028">
    <property type="protein sequence ID" value="EDM99177.1"/>
    <property type="molecule type" value="Genomic_DNA"/>
</dbReference>
<keyword evidence="2" id="KW-1185">Reference proteome</keyword>
<organism evidence="1 2">
    <name type="scientific">Pseudoflavonifractor capillosus ATCC 29799</name>
    <dbReference type="NCBI Taxonomy" id="411467"/>
    <lineage>
        <taxon>Bacteria</taxon>
        <taxon>Bacillati</taxon>
        <taxon>Bacillota</taxon>
        <taxon>Clostridia</taxon>
        <taxon>Eubacteriales</taxon>
        <taxon>Oscillospiraceae</taxon>
        <taxon>Pseudoflavonifractor</taxon>
    </lineage>
</organism>
<reference evidence="1 2" key="2">
    <citation type="submission" date="2007-06" db="EMBL/GenBank/DDBJ databases">
        <title>Draft genome sequence of Pseudoflavonifractor capillosus ATCC 29799.</title>
        <authorList>
            <person name="Sudarsanam P."/>
            <person name="Ley R."/>
            <person name="Guruge J."/>
            <person name="Turnbaugh P.J."/>
            <person name="Mahowald M."/>
            <person name="Liep D."/>
            <person name="Gordon J."/>
        </authorList>
    </citation>
    <scope>NUCLEOTIDE SEQUENCE [LARGE SCALE GENOMIC DNA]</scope>
    <source>
        <strain evidence="1 2">ATCC 29799</strain>
    </source>
</reference>
<dbReference type="STRING" id="411467.BACCAP_03103"/>
<reference evidence="1 2" key="1">
    <citation type="submission" date="2007-04" db="EMBL/GenBank/DDBJ databases">
        <authorList>
            <person name="Fulton L."/>
            <person name="Clifton S."/>
            <person name="Fulton B."/>
            <person name="Xu J."/>
            <person name="Minx P."/>
            <person name="Pepin K.H."/>
            <person name="Johnson M."/>
            <person name="Thiruvilangam P."/>
            <person name="Bhonagiri V."/>
            <person name="Nash W.E."/>
            <person name="Mardis E.R."/>
            <person name="Wilson R.K."/>
        </authorList>
    </citation>
    <scope>NUCLEOTIDE SEQUENCE [LARGE SCALE GENOMIC DNA]</scope>
    <source>
        <strain evidence="1 2">ATCC 29799</strain>
    </source>
</reference>
<evidence type="ECO:0000313" key="2">
    <source>
        <dbReference type="Proteomes" id="UP000003639"/>
    </source>
</evidence>
<evidence type="ECO:0000313" key="1">
    <source>
        <dbReference type="EMBL" id="EDM99177.1"/>
    </source>
</evidence>
<gene>
    <name evidence="1" type="ORF">BACCAP_03103</name>
</gene>
<dbReference type="Proteomes" id="UP000003639">
    <property type="component" value="Unassembled WGS sequence"/>
</dbReference>